<protein>
    <submittedName>
        <fullName evidence="1 2">Uncharacterized protein</fullName>
    </submittedName>
</protein>
<dbReference type="HOGENOM" id="CLU_1403675_0_0_1"/>
<dbReference type="AlphaFoldDB" id="R7TEP9"/>
<proteinExistence type="predicted"/>
<gene>
    <name evidence="1" type="ORF">CAPTEDRAFT_192811</name>
</gene>
<dbReference type="EMBL" id="AMQN01013452">
    <property type="status" value="NOT_ANNOTATED_CDS"/>
    <property type="molecule type" value="Genomic_DNA"/>
</dbReference>
<sequence length="194" mass="21343">MLVYLTDATEVEVRSLGGSINVLIHGELLVEHNAEGTCGMQRIKIREGTEAGDIVCFNQWVILSFSQGAASSAFLRGSHHHTILYAHLLSGKLSLEVRENQGVVKSAVFLAIRDSPKGSPGEERAFTGLKYQLQLESNHGMIRDAVMFVHMELSLAFVQAEVDWSVIITEYRLVSRNIDWSAGISIGQPAKLAH</sequence>
<keyword evidence="3" id="KW-1185">Reference proteome</keyword>
<dbReference type="Proteomes" id="UP000014760">
    <property type="component" value="Unassembled WGS sequence"/>
</dbReference>
<name>R7TEP9_CAPTE</name>
<organism evidence="1">
    <name type="scientific">Capitella teleta</name>
    <name type="common">Polychaete worm</name>
    <dbReference type="NCBI Taxonomy" id="283909"/>
    <lineage>
        <taxon>Eukaryota</taxon>
        <taxon>Metazoa</taxon>
        <taxon>Spiralia</taxon>
        <taxon>Lophotrochozoa</taxon>
        <taxon>Annelida</taxon>
        <taxon>Polychaeta</taxon>
        <taxon>Sedentaria</taxon>
        <taxon>Scolecida</taxon>
        <taxon>Capitellidae</taxon>
        <taxon>Capitella</taxon>
    </lineage>
</organism>
<dbReference type="EMBL" id="KB310228">
    <property type="protein sequence ID" value="ELT92204.1"/>
    <property type="molecule type" value="Genomic_DNA"/>
</dbReference>
<accession>R7TEP9</accession>
<reference evidence="2" key="3">
    <citation type="submission" date="2015-06" db="UniProtKB">
        <authorList>
            <consortium name="EnsemblMetazoa"/>
        </authorList>
    </citation>
    <scope>IDENTIFICATION</scope>
</reference>
<evidence type="ECO:0000313" key="3">
    <source>
        <dbReference type="Proteomes" id="UP000014760"/>
    </source>
</evidence>
<reference evidence="1 3" key="2">
    <citation type="journal article" date="2013" name="Nature">
        <title>Insights into bilaterian evolution from three spiralian genomes.</title>
        <authorList>
            <person name="Simakov O."/>
            <person name="Marletaz F."/>
            <person name="Cho S.J."/>
            <person name="Edsinger-Gonzales E."/>
            <person name="Havlak P."/>
            <person name="Hellsten U."/>
            <person name="Kuo D.H."/>
            <person name="Larsson T."/>
            <person name="Lv J."/>
            <person name="Arendt D."/>
            <person name="Savage R."/>
            <person name="Osoegawa K."/>
            <person name="de Jong P."/>
            <person name="Grimwood J."/>
            <person name="Chapman J.A."/>
            <person name="Shapiro H."/>
            <person name="Aerts A."/>
            <person name="Otillar R.P."/>
            <person name="Terry A.Y."/>
            <person name="Boore J.L."/>
            <person name="Grigoriev I.V."/>
            <person name="Lindberg D.R."/>
            <person name="Seaver E.C."/>
            <person name="Weisblat D.A."/>
            <person name="Putnam N.H."/>
            <person name="Rokhsar D.S."/>
        </authorList>
    </citation>
    <scope>NUCLEOTIDE SEQUENCE</scope>
    <source>
        <strain evidence="1 3">I ESC-2004</strain>
    </source>
</reference>
<dbReference type="EnsemblMetazoa" id="CapteT192811">
    <property type="protein sequence ID" value="CapteP192811"/>
    <property type="gene ID" value="CapteG192811"/>
</dbReference>
<evidence type="ECO:0000313" key="2">
    <source>
        <dbReference type="EnsemblMetazoa" id="CapteP192811"/>
    </source>
</evidence>
<evidence type="ECO:0000313" key="1">
    <source>
        <dbReference type="EMBL" id="ELT92204.1"/>
    </source>
</evidence>
<reference evidence="3" key="1">
    <citation type="submission" date="2012-12" db="EMBL/GenBank/DDBJ databases">
        <authorList>
            <person name="Hellsten U."/>
            <person name="Grimwood J."/>
            <person name="Chapman J.A."/>
            <person name="Shapiro H."/>
            <person name="Aerts A."/>
            <person name="Otillar R.P."/>
            <person name="Terry A.Y."/>
            <person name="Boore J.L."/>
            <person name="Simakov O."/>
            <person name="Marletaz F."/>
            <person name="Cho S.-J."/>
            <person name="Edsinger-Gonzales E."/>
            <person name="Havlak P."/>
            <person name="Kuo D.-H."/>
            <person name="Larsson T."/>
            <person name="Lv J."/>
            <person name="Arendt D."/>
            <person name="Savage R."/>
            <person name="Osoegawa K."/>
            <person name="de Jong P."/>
            <person name="Lindberg D.R."/>
            <person name="Seaver E.C."/>
            <person name="Weisblat D.A."/>
            <person name="Putnam N.H."/>
            <person name="Grigoriev I.V."/>
            <person name="Rokhsar D.S."/>
        </authorList>
    </citation>
    <scope>NUCLEOTIDE SEQUENCE</scope>
    <source>
        <strain evidence="3">I ESC-2004</strain>
    </source>
</reference>